<dbReference type="GeneID" id="77192249"/>
<keyword evidence="1" id="KW-0001">2Fe-2S</keyword>
<dbReference type="RefSeq" id="WP_093635104.1">
    <property type="nucleotide sequence ID" value="NZ_CAJNBA010000001.1"/>
</dbReference>
<gene>
    <name evidence="7" type="ORF">SAMN05192563_1008211</name>
</gene>
<dbReference type="InterPro" id="IPR001041">
    <property type="entry name" value="2Fe-2S_ferredoxin-type"/>
</dbReference>
<dbReference type="PROSITE" id="PS51085">
    <property type="entry name" value="2FE2S_FER_2"/>
    <property type="match status" value="1"/>
</dbReference>
<dbReference type="InterPro" id="IPR012675">
    <property type="entry name" value="Beta-grasp_dom_sf"/>
</dbReference>
<evidence type="ECO:0000313" key="8">
    <source>
        <dbReference type="Proteomes" id="UP000198844"/>
    </source>
</evidence>
<dbReference type="Pfam" id="PF00111">
    <property type="entry name" value="Fer2"/>
    <property type="match status" value="1"/>
</dbReference>
<protein>
    <submittedName>
        <fullName evidence="7">Isoquinoline 1-oxidoreductase, alpha subunit</fullName>
    </submittedName>
</protein>
<dbReference type="InterPro" id="IPR036010">
    <property type="entry name" value="2Fe-2S_ferredoxin-like_sf"/>
</dbReference>
<accession>A0A1I7D3Z6</accession>
<organism evidence="7 8">
    <name type="scientific">Paraburkholderia aspalathi</name>
    <dbReference type="NCBI Taxonomy" id="1324617"/>
    <lineage>
        <taxon>Bacteria</taxon>
        <taxon>Pseudomonadati</taxon>
        <taxon>Pseudomonadota</taxon>
        <taxon>Betaproteobacteria</taxon>
        <taxon>Burkholderiales</taxon>
        <taxon>Burkholderiaceae</taxon>
        <taxon>Paraburkholderia</taxon>
    </lineage>
</organism>
<dbReference type="InterPro" id="IPR051452">
    <property type="entry name" value="Diverse_Oxidoreductases"/>
</dbReference>
<dbReference type="Gene3D" id="1.10.150.120">
    <property type="entry name" value="[2Fe-2S]-binding domain"/>
    <property type="match status" value="1"/>
</dbReference>
<dbReference type="Proteomes" id="UP000198844">
    <property type="component" value="Unassembled WGS sequence"/>
</dbReference>
<dbReference type="PANTHER" id="PTHR44379:SF2">
    <property type="entry name" value="BLR6218 PROTEIN"/>
    <property type="match status" value="1"/>
</dbReference>
<dbReference type="Gene3D" id="3.10.20.30">
    <property type="match status" value="1"/>
</dbReference>
<dbReference type="SUPFAM" id="SSF47741">
    <property type="entry name" value="CO dehydrogenase ISP C-domain like"/>
    <property type="match status" value="1"/>
</dbReference>
<dbReference type="SUPFAM" id="SSF54292">
    <property type="entry name" value="2Fe-2S ferredoxin-like"/>
    <property type="match status" value="1"/>
</dbReference>
<keyword evidence="3" id="KW-0560">Oxidoreductase</keyword>
<dbReference type="PANTHER" id="PTHR44379">
    <property type="entry name" value="OXIDOREDUCTASE WITH IRON-SULFUR SUBUNIT"/>
    <property type="match status" value="1"/>
</dbReference>
<keyword evidence="4" id="KW-0408">Iron</keyword>
<dbReference type="PROSITE" id="PS00197">
    <property type="entry name" value="2FE2S_FER_1"/>
    <property type="match status" value="1"/>
</dbReference>
<dbReference type="GO" id="GO:0051537">
    <property type="term" value="F:2 iron, 2 sulfur cluster binding"/>
    <property type="evidence" value="ECO:0007669"/>
    <property type="project" value="UniProtKB-KW"/>
</dbReference>
<sequence>MGSLNINGRAVAVQAEPDMPLLWVLRCDLGMTGTKFGCGVGICGACTIHLDGKAGLACQTPMSSLHSQKITTIEGVQGAEAQALKAAWIDLDVVQCGYCQSAQLMAACALLKQKPNPTDADIDAAMSNIVCRCGTYPRVRAAIHQAAAKRRPV</sequence>
<proteinExistence type="predicted"/>
<dbReference type="EMBL" id="FPBH01000008">
    <property type="protein sequence ID" value="SFU06418.1"/>
    <property type="molecule type" value="Genomic_DNA"/>
</dbReference>
<dbReference type="InterPro" id="IPR006058">
    <property type="entry name" value="2Fe2S_fd_BS"/>
</dbReference>
<evidence type="ECO:0000256" key="5">
    <source>
        <dbReference type="ARBA" id="ARBA00023014"/>
    </source>
</evidence>
<name>A0A1I7D3Z6_9BURK</name>
<keyword evidence="5" id="KW-0411">Iron-sulfur</keyword>
<dbReference type="OrthoDB" id="9179439at2"/>
<reference evidence="7 8" key="1">
    <citation type="submission" date="2016-10" db="EMBL/GenBank/DDBJ databases">
        <authorList>
            <person name="de Groot N.N."/>
        </authorList>
    </citation>
    <scope>NUCLEOTIDE SEQUENCE [LARGE SCALE GENOMIC DNA]</scope>
    <source>
        <strain evidence="7 8">LMG 27731</strain>
    </source>
</reference>
<evidence type="ECO:0000256" key="3">
    <source>
        <dbReference type="ARBA" id="ARBA00023002"/>
    </source>
</evidence>
<dbReference type="GO" id="GO:0046872">
    <property type="term" value="F:metal ion binding"/>
    <property type="evidence" value="ECO:0007669"/>
    <property type="project" value="UniProtKB-KW"/>
</dbReference>
<evidence type="ECO:0000256" key="2">
    <source>
        <dbReference type="ARBA" id="ARBA00022723"/>
    </source>
</evidence>
<dbReference type="InterPro" id="IPR002888">
    <property type="entry name" value="2Fe-2S-bd"/>
</dbReference>
<dbReference type="Pfam" id="PF01799">
    <property type="entry name" value="Fer2_2"/>
    <property type="match status" value="1"/>
</dbReference>
<feature type="domain" description="2Fe-2S ferredoxin-type" evidence="6">
    <location>
        <begin position="1"/>
        <end position="76"/>
    </location>
</feature>
<evidence type="ECO:0000256" key="1">
    <source>
        <dbReference type="ARBA" id="ARBA00022714"/>
    </source>
</evidence>
<dbReference type="CDD" id="cd00207">
    <property type="entry name" value="fer2"/>
    <property type="match status" value="1"/>
</dbReference>
<dbReference type="InterPro" id="IPR036884">
    <property type="entry name" value="2Fe-2S-bd_dom_sf"/>
</dbReference>
<dbReference type="AlphaFoldDB" id="A0A1I7D3Z6"/>
<evidence type="ECO:0000256" key="4">
    <source>
        <dbReference type="ARBA" id="ARBA00023004"/>
    </source>
</evidence>
<evidence type="ECO:0000313" key="7">
    <source>
        <dbReference type="EMBL" id="SFU06418.1"/>
    </source>
</evidence>
<evidence type="ECO:0000259" key="6">
    <source>
        <dbReference type="PROSITE" id="PS51085"/>
    </source>
</evidence>
<dbReference type="GO" id="GO:0016491">
    <property type="term" value="F:oxidoreductase activity"/>
    <property type="evidence" value="ECO:0007669"/>
    <property type="project" value="UniProtKB-KW"/>
</dbReference>
<keyword evidence="2" id="KW-0479">Metal-binding</keyword>